<name>E8X7I4_GRATM</name>
<evidence type="ECO:0000259" key="2">
    <source>
        <dbReference type="PROSITE" id="PS50110"/>
    </source>
</evidence>
<evidence type="ECO:0000256" key="1">
    <source>
        <dbReference type="PROSITE-ProRule" id="PRU00169"/>
    </source>
</evidence>
<dbReference type="AlphaFoldDB" id="E8X7I4"/>
<dbReference type="PROSITE" id="PS50930">
    <property type="entry name" value="HTH_LYTTR"/>
    <property type="match status" value="1"/>
</dbReference>
<geneLocation type="plasmid" evidence="4 5">
    <name>pACIX903</name>
</geneLocation>
<dbReference type="OrthoDB" id="9809318at2"/>
<dbReference type="InterPro" id="IPR046947">
    <property type="entry name" value="LytR-like"/>
</dbReference>
<accession>E8X7I4</accession>
<dbReference type="PANTHER" id="PTHR37299">
    <property type="entry name" value="TRANSCRIPTIONAL REGULATOR-RELATED"/>
    <property type="match status" value="1"/>
</dbReference>
<protein>
    <submittedName>
        <fullName evidence="4">Two component transcriptional regulator, LytTR family</fullName>
    </submittedName>
</protein>
<dbReference type="EMBL" id="CP002483">
    <property type="protein sequence ID" value="ADW71418.1"/>
    <property type="molecule type" value="Genomic_DNA"/>
</dbReference>
<evidence type="ECO:0000313" key="5">
    <source>
        <dbReference type="Proteomes" id="UP000000343"/>
    </source>
</evidence>
<sequence>MKVLIVDDEPLARRGLSQALAVFDNIEVIGSASDGDQALSMIRSLIPDLVFLDIDMPGKTGIEVAAALGRNHAAEVVFVTAFDNYGEEAFSVEATDYLLKPINLERLRQAISRADRRKAERMAIPARHALPNYLTQRSFGLPNGQDLPESEIIWIEAAKDYALIHTRIRSHIVRATMSQLSERLGTLVVRVHRSALVAVQWVQGWKNYRKGASSLLLKDGTQVQVGPTYLHSTREALHGIQGEAW</sequence>
<dbReference type="Proteomes" id="UP000000343">
    <property type="component" value="Plasmid pACIX903"/>
</dbReference>
<keyword evidence="1" id="KW-0597">Phosphoprotein</keyword>
<dbReference type="InterPro" id="IPR011006">
    <property type="entry name" value="CheY-like_superfamily"/>
</dbReference>
<evidence type="ECO:0000313" key="4">
    <source>
        <dbReference type="EMBL" id="ADW71418.1"/>
    </source>
</evidence>
<dbReference type="KEGG" id="acm:AciX9_4472"/>
<dbReference type="SMART" id="SM00850">
    <property type="entry name" value="LytTR"/>
    <property type="match status" value="1"/>
</dbReference>
<dbReference type="SUPFAM" id="SSF52172">
    <property type="entry name" value="CheY-like"/>
    <property type="match status" value="1"/>
</dbReference>
<reference evidence="5" key="1">
    <citation type="submission" date="2011-01" db="EMBL/GenBank/DDBJ databases">
        <title>Complete sequence of plasmid3 of Acidobacterium sp. MP5ACTX9.</title>
        <authorList>
            <consortium name="US DOE Joint Genome Institute"/>
            <person name="Lucas S."/>
            <person name="Copeland A."/>
            <person name="Lapidus A."/>
            <person name="Cheng J.-F."/>
            <person name="Goodwin L."/>
            <person name="Pitluck S."/>
            <person name="Teshima H."/>
            <person name="Detter J.C."/>
            <person name="Han C."/>
            <person name="Tapia R."/>
            <person name="Land M."/>
            <person name="Hauser L."/>
            <person name="Kyrpides N."/>
            <person name="Ivanova N."/>
            <person name="Ovchinnikova G."/>
            <person name="Pagani I."/>
            <person name="Rawat S.R."/>
            <person name="Mannisto M."/>
            <person name="Haggblom M.M."/>
            <person name="Woyke T."/>
        </authorList>
    </citation>
    <scope>NUCLEOTIDE SEQUENCE [LARGE SCALE GENOMIC DNA]</scope>
    <source>
        <strain evidence="5">MP5ACTX9</strain>
        <plasmid evidence="5">Plasmid pACIX903</plasmid>
    </source>
</reference>
<organism evidence="5">
    <name type="scientific">Granulicella tundricola (strain ATCC BAA-1859 / DSM 23138 / MP5ACTX9)</name>
    <dbReference type="NCBI Taxonomy" id="1198114"/>
    <lineage>
        <taxon>Bacteria</taxon>
        <taxon>Pseudomonadati</taxon>
        <taxon>Acidobacteriota</taxon>
        <taxon>Terriglobia</taxon>
        <taxon>Terriglobales</taxon>
        <taxon>Acidobacteriaceae</taxon>
        <taxon>Granulicella</taxon>
    </lineage>
</organism>
<keyword evidence="4" id="KW-0614">Plasmid</keyword>
<dbReference type="GO" id="GO:0003677">
    <property type="term" value="F:DNA binding"/>
    <property type="evidence" value="ECO:0007669"/>
    <property type="project" value="InterPro"/>
</dbReference>
<dbReference type="HOGENOM" id="CLU_000445_14_1_0"/>
<dbReference type="GO" id="GO:0000156">
    <property type="term" value="F:phosphorelay response regulator activity"/>
    <property type="evidence" value="ECO:0007669"/>
    <property type="project" value="InterPro"/>
</dbReference>
<dbReference type="PROSITE" id="PS50110">
    <property type="entry name" value="RESPONSE_REGULATORY"/>
    <property type="match status" value="1"/>
</dbReference>
<dbReference type="Pfam" id="PF04397">
    <property type="entry name" value="LytTR"/>
    <property type="match status" value="1"/>
</dbReference>
<gene>
    <name evidence="4" type="ordered locus">AciX9_4472</name>
</gene>
<dbReference type="Gene3D" id="3.40.50.2300">
    <property type="match status" value="1"/>
</dbReference>
<feature type="domain" description="HTH LytTR-type" evidence="3">
    <location>
        <begin position="150"/>
        <end position="239"/>
    </location>
</feature>
<dbReference type="Pfam" id="PF00072">
    <property type="entry name" value="Response_reg"/>
    <property type="match status" value="1"/>
</dbReference>
<evidence type="ECO:0000259" key="3">
    <source>
        <dbReference type="PROSITE" id="PS50930"/>
    </source>
</evidence>
<keyword evidence="5" id="KW-1185">Reference proteome</keyword>
<dbReference type="Gene3D" id="2.40.50.1020">
    <property type="entry name" value="LytTr DNA-binding domain"/>
    <property type="match status" value="1"/>
</dbReference>
<proteinExistence type="predicted"/>
<dbReference type="SMART" id="SM00448">
    <property type="entry name" value="REC"/>
    <property type="match status" value="1"/>
</dbReference>
<dbReference type="PANTHER" id="PTHR37299:SF1">
    <property type="entry name" value="STAGE 0 SPORULATION PROTEIN A HOMOLOG"/>
    <property type="match status" value="1"/>
</dbReference>
<dbReference type="RefSeq" id="WP_013573137.1">
    <property type="nucleotide sequence ID" value="NC_015058.1"/>
</dbReference>
<dbReference type="InterPro" id="IPR001789">
    <property type="entry name" value="Sig_transdc_resp-reg_receiver"/>
</dbReference>
<feature type="domain" description="Response regulatory" evidence="2">
    <location>
        <begin position="2"/>
        <end position="115"/>
    </location>
</feature>
<feature type="modified residue" description="4-aspartylphosphate" evidence="1">
    <location>
        <position position="53"/>
    </location>
</feature>
<dbReference type="InterPro" id="IPR007492">
    <property type="entry name" value="LytTR_DNA-bd_dom"/>
</dbReference>